<feature type="signal peptide" evidence="1">
    <location>
        <begin position="1"/>
        <end position="20"/>
    </location>
</feature>
<sequence length="258" mass="28703">MKKLLTIIALLLAAAPDMLAQTSGQINYEVVRKIDQSRLRFMVNGEEVKQGDPNFPTDVPDTRTIGQKVLFAGNLVRENRDEENTMKRVIQEPGGMPQVTNAGRPFEEYAVIDIAGQKVLTFVTVGKDKEARTYKTEAPIETTAGWQLTQQTRKIAGYLCQKAVVNYHKEPYAVWFTTELPFRYSPVPNLTPEKGVVLLVEGSKEQFRATKVSLGKVDDKAVMPDVQAENVSTEQMTDIRQKAMADFHQKMGPGGGGI</sequence>
<protein>
    <submittedName>
        <fullName evidence="2">GLPGLI family protein</fullName>
    </submittedName>
</protein>
<organism evidence="2 3">
    <name type="scientific">Dyadobacter jiangsuensis</name>
    <dbReference type="NCBI Taxonomy" id="1591085"/>
    <lineage>
        <taxon>Bacteria</taxon>
        <taxon>Pseudomonadati</taxon>
        <taxon>Bacteroidota</taxon>
        <taxon>Cytophagia</taxon>
        <taxon>Cytophagales</taxon>
        <taxon>Spirosomataceae</taxon>
        <taxon>Dyadobacter</taxon>
    </lineage>
</organism>
<dbReference type="RefSeq" id="WP_106596714.1">
    <property type="nucleotide sequence ID" value="NZ_PYAS01000008.1"/>
</dbReference>
<dbReference type="EMBL" id="PYAS01000008">
    <property type="protein sequence ID" value="PSL27310.1"/>
    <property type="molecule type" value="Genomic_DNA"/>
</dbReference>
<dbReference type="AlphaFoldDB" id="A0A2P8G005"/>
<comment type="caution">
    <text evidence="2">The sequence shown here is derived from an EMBL/GenBank/DDBJ whole genome shotgun (WGS) entry which is preliminary data.</text>
</comment>
<evidence type="ECO:0000313" key="2">
    <source>
        <dbReference type="EMBL" id="PSL27310.1"/>
    </source>
</evidence>
<feature type="chain" id="PRO_5015148623" evidence="1">
    <location>
        <begin position="21"/>
        <end position="258"/>
    </location>
</feature>
<reference evidence="2 3" key="1">
    <citation type="submission" date="2018-03" db="EMBL/GenBank/DDBJ databases">
        <title>Genomic Encyclopedia of Archaeal and Bacterial Type Strains, Phase II (KMG-II): from individual species to whole genera.</title>
        <authorList>
            <person name="Goeker M."/>
        </authorList>
    </citation>
    <scope>NUCLEOTIDE SEQUENCE [LARGE SCALE GENOMIC DNA]</scope>
    <source>
        <strain evidence="2 3">DSM 29057</strain>
    </source>
</reference>
<accession>A0A2P8G005</accession>
<name>A0A2P8G005_9BACT</name>
<dbReference type="Pfam" id="PF22252">
    <property type="entry name" value="PNGase_F-II_N"/>
    <property type="match status" value="1"/>
</dbReference>
<keyword evidence="3" id="KW-1185">Reference proteome</keyword>
<dbReference type="InterPro" id="IPR005901">
    <property type="entry name" value="GLPGLI"/>
</dbReference>
<dbReference type="Proteomes" id="UP000241964">
    <property type="component" value="Unassembled WGS sequence"/>
</dbReference>
<dbReference type="NCBIfam" id="TIGR01200">
    <property type="entry name" value="GLPGLI"/>
    <property type="match status" value="1"/>
</dbReference>
<dbReference type="OrthoDB" id="1440774at2"/>
<evidence type="ECO:0000256" key="1">
    <source>
        <dbReference type="SAM" id="SignalP"/>
    </source>
</evidence>
<keyword evidence="1" id="KW-0732">Signal</keyword>
<evidence type="ECO:0000313" key="3">
    <source>
        <dbReference type="Proteomes" id="UP000241964"/>
    </source>
</evidence>
<proteinExistence type="predicted"/>
<gene>
    <name evidence="2" type="ORF">CLV60_108166</name>
</gene>